<dbReference type="InterPro" id="IPR029030">
    <property type="entry name" value="Caspase-like_dom_sf"/>
</dbReference>
<reference evidence="3" key="1">
    <citation type="submission" date="2018-06" db="EMBL/GenBank/DDBJ databases">
        <authorList>
            <person name="Zhirakovskaya E."/>
        </authorList>
    </citation>
    <scope>NUCLEOTIDE SEQUENCE</scope>
</reference>
<name>A0A3B1CVQ2_9ZZZZ</name>
<dbReference type="AlphaFoldDB" id="A0A3B1CVQ2"/>
<accession>A0A3B1CVQ2</accession>
<evidence type="ECO:0000313" key="3">
    <source>
        <dbReference type="EMBL" id="VAX27934.1"/>
    </source>
</evidence>
<protein>
    <recommendedName>
        <fullName evidence="2">Peptidase C14 caspase domain-containing protein</fullName>
    </recommendedName>
</protein>
<dbReference type="PANTHER" id="PTHR22576:SF37">
    <property type="entry name" value="MUCOSA-ASSOCIATED LYMPHOID TISSUE LYMPHOMA TRANSLOCATION PROTEIN 1"/>
    <property type="match status" value="1"/>
</dbReference>
<evidence type="ECO:0000256" key="1">
    <source>
        <dbReference type="SAM" id="MobiDB-lite"/>
    </source>
</evidence>
<evidence type="ECO:0000259" key="2">
    <source>
        <dbReference type="Pfam" id="PF00656"/>
    </source>
</evidence>
<dbReference type="GO" id="GO:0006508">
    <property type="term" value="P:proteolysis"/>
    <property type="evidence" value="ECO:0007669"/>
    <property type="project" value="InterPro"/>
</dbReference>
<sequence>MKHPFFVIKIGFFLVLASFFFNASVFSAQSRGITLEKTDRANQNRIDPARHGVYRALIIGNNDYRNGKTPWPKLETALSGAHAVKKILQTNYGFSDVQLLENATRRDVLIALQELSRRVLANDNVLVYYAGHGYLDTETNKGYWVPVDAKGTDQTTFLRNSTIRDELTIIASRARHTLLISDACFSGTLLRSGSRGIAADSGTERYYKKVANKKSVQIMSAGGVEFVDDNYNRSGHSPFTYFLLNELRTNNRPLLTLSELSSNVEKAVANNVEQVPESGVLQGAGDELGEFIFIKVDVTVEGIPKENIKVDVHIIPKKATPAKKEMIEPSATHPEKKTEQQDENHRRLAPLPTF</sequence>
<proteinExistence type="predicted"/>
<dbReference type="GO" id="GO:0004197">
    <property type="term" value="F:cysteine-type endopeptidase activity"/>
    <property type="evidence" value="ECO:0007669"/>
    <property type="project" value="InterPro"/>
</dbReference>
<gene>
    <name evidence="3" type="ORF">MNBD_NITROSPIRAE01-1484</name>
</gene>
<dbReference type="Gene3D" id="3.40.50.1460">
    <property type="match status" value="1"/>
</dbReference>
<feature type="region of interest" description="Disordered" evidence="1">
    <location>
        <begin position="321"/>
        <end position="354"/>
    </location>
</feature>
<feature type="domain" description="Peptidase C14 caspase" evidence="2">
    <location>
        <begin position="55"/>
        <end position="277"/>
    </location>
</feature>
<organism evidence="3">
    <name type="scientific">hydrothermal vent metagenome</name>
    <dbReference type="NCBI Taxonomy" id="652676"/>
    <lineage>
        <taxon>unclassified sequences</taxon>
        <taxon>metagenomes</taxon>
        <taxon>ecological metagenomes</taxon>
    </lineage>
</organism>
<dbReference type="InterPro" id="IPR052039">
    <property type="entry name" value="Caspase-related_regulators"/>
</dbReference>
<dbReference type="Pfam" id="PF00656">
    <property type="entry name" value="Peptidase_C14"/>
    <property type="match status" value="1"/>
</dbReference>
<dbReference type="EMBL" id="UOGF01000034">
    <property type="protein sequence ID" value="VAX27934.1"/>
    <property type="molecule type" value="Genomic_DNA"/>
</dbReference>
<dbReference type="SUPFAM" id="SSF52129">
    <property type="entry name" value="Caspase-like"/>
    <property type="match status" value="1"/>
</dbReference>
<feature type="compositionally biased region" description="Basic and acidic residues" evidence="1">
    <location>
        <begin position="322"/>
        <end position="346"/>
    </location>
</feature>
<dbReference type="InterPro" id="IPR011600">
    <property type="entry name" value="Pept_C14_caspase"/>
</dbReference>
<dbReference type="PANTHER" id="PTHR22576">
    <property type="entry name" value="MUCOSA ASSOCIATED LYMPHOID TISSUE LYMPHOMA TRANSLOCATION PROTEIN 1/PARACASPASE"/>
    <property type="match status" value="1"/>
</dbReference>